<name>A0A917JH67_9PSEU</name>
<comment type="subunit">
    <text evidence="3">Homodimer.</text>
</comment>
<comment type="miscellaneous">
    <text evidence="3">A lyase-type mechanism (elimination/hydration) is suggested for the cleavage of the lactyl ether bond of MurNAc 6-phosphate, with the formation of an alpha,beta-unsaturated aldehyde intermediate with (E)-stereochemistry, followed by the syn addition of water to give product.</text>
</comment>
<dbReference type="EMBL" id="BAAAHC010000005">
    <property type="protein sequence ID" value="GAA0510211.1"/>
    <property type="molecule type" value="Genomic_DNA"/>
</dbReference>
<comment type="similarity">
    <text evidence="3">Belongs to the GCKR-like family. MurNAc-6-P etherase subfamily.</text>
</comment>
<feature type="active site" description="Proton donor" evidence="3">
    <location>
        <position position="88"/>
    </location>
</feature>
<dbReference type="HAMAP" id="MF_00068">
    <property type="entry name" value="MurQ"/>
    <property type="match status" value="1"/>
</dbReference>
<dbReference type="PANTHER" id="PTHR10088:SF4">
    <property type="entry name" value="GLUCOKINASE REGULATORY PROTEIN"/>
    <property type="match status" value="1"/>
</dbReference>
<comment type="caution">
    <text evidence="6">The sequence shown here is derived from an EMBL/GenBank/DDBJ whole genome shotgun (WGS) entry which is preliminary data.</text>
</comment>
<dbReference type="GO" id="GO:0016835">
    <property type="term" value="F:carbon-oxygen lyase activity"/>
    <property type="evidence" value="ECO:0007669"/>
    <property type="project" value="UniProtKB-UniRule"/>
</dbReference>
<evidence type="ECO:0000313" key="6">
    <source>
        <dbReference type="EMBL" id="GGI67239.1"/>
    </source>
</evidence>
<evidence type="ECO:0000256" key="2">
    <source>
        <dbReference type="ARBA" id="ARBA00023277"/>
    </source>
</evidence>
<keyword evidence="1 3" id="KW-0456">Lyase</keyword>
<feature type="active site" evidence="3">
    <location>
        <position position="119"/>
    </location>
</feature>
<dbReference type="CDD" id="cd05007">
    <property type="entry name" value="SIS_Etherase"/>
    <property type="match status" value="1"/>
</dbReference>
<dbReference type="PROSITE" id="PS01272">
    <property type="entry name" value="GCKR"/>
    <property type="match status" value="1"/>
</dbReference>
<dbReference type="GO" id="GO:0097367">
    <property type="term" value="F:carbohydrate derivative binding"/>
    <property type="evidence" value="ECO:0007669"/>
    <property type="project" value="InterPro"/>
</dbReference>
<dbReference type="NCBIfam" id="NF009222">
    <property type="entry name" value="PRK12570.1"/>
    <property type="match status" value="1"/>
</dbReference>
<comment type="function">
    <text evidence="3">Specifically catalyzes the cleavage of the D-lactyl ether substituent of MurNAc 6-phosphate, producing GlcNAc 6-phosphate and D-lactate.</text>
</comment>
<dbReference type="GO" id="GO:0046348">
    <property type="term" value="P:amino sugar catabolic process"/>
    <property type="evidence" value="ECO:0007669"/>
    <property type="project" value="InterPro"/>
</dbReference>
<dbReference type="Proteomes" id="UP001500220">
    <property type="component" value="Unassembled WGS sequence"/>
</dbReference>
<evidence type="ECO:0000256" key="3">
    <source>
        <dbReference type="HAMAP-Rule" id="MF_00068"/>
    </source>
</evidence>
<evidence type="ECO:0000313" key="7">
    <source>
        <dbReference type="Proteomes" id="UP000597989"/>
    </source>
</evidence>
<dbReference type="Gene3D" id="3.40.50.10490">
    <property type="entry name" value="Glucose-6-phosphate isomerase like protein, domain 1"/>
    <property type="match status" value="1"/>
</dbReference>
<dbReference type="InterPro" id="IPR005488">
    <property type="entry name" value="Etherase_MurQ"/>
</dbReference>
<keyword evidence="2 3" id="KW-0119">Carbohydrate metabolism</keyword>
<protein>
    <recommendedName>
        <fullName evidence="3">N-acetylmuramic acid 6-phosphate etherase</fullName>
        <shortName evidence="3">MurNAc-6-P etherase</shortName>
        <ecNumber evidence="3">4.2.1.126</ecNumber>
    </recommendedName>
    <alternativeName>
        <fullName evidence="3">N-acetylmuramic acid 6-phosphate hydrolase</fullName>
    </alternativeName>
    <alternativeName>
        <fullName evidence="3">N-acetylmuramic acid 6-phosphate lyase</fullName>
    </alternativeName>
</protein>
<dbReference type="Pfam" id="PF22645">
    <property type="entry name" value="GKRP_SIS_N"/>
    <property type="match status" value="1"/>
</dbReference>
<dbReference type="GO" id="GO:0009254">
    <property type="term" value="P:peptidoglycan turnover"/>
    <property type="evidence" value="ECO:0007669"/>
    <property type="project" value="TreeGrafter"/>
</dbReference>
<evidence type="ECO:0000313" key="8">
    <source>
        <dbReference type="Proteomes" id="UP001500220"/>
    </source>
</evidence>
<accession>A0A917JH67</accession>
<evidence type="ECO:0000256" key="1">
    <source>
        <dbReference type="ARBA" id="ARBA00023239"/>
    </source>
</evidence>
<dbReference type="InterPro" id="IPR046348">
    <property type="entry name" value="SIS_dom_sf"/>
</dbReference>
<dbReference type="InterPro" id="IPR001347">
    <property type="entry name" value="SIS_dom"/>
</dbReference>
<dbReference type="NCBIfam" id="TIGR00274">
    <property type="entry name" value="N-acetylmuramic acid 6-phosphate etherase"/>
    <property type="match status" value="1"/>
</dbReference>
<reference evidence="5" key="1">
    <citation type="journal article" date="2014" name="Int. J. Syst. Evol. Microbiol.">
        <title>Complete genome of a new Firmicutes species belonging to the dominant human colonic microbiota ('Ruminococcus bicirculans') reveals two chromosomes and a selective capacity to utilize plant glucans.</title>
        <authorList>
            <consortium name="NISC Comparative Sequencing Program"/>
            <person name="Wegmann U."/>
            <person name="Louis P."/>
            <person name="Goesmann A."/>
            <person name="Henrissat B."/>
            <person name="Duncan S.H."/>
            <person name="Flint H.J."/>
        </authorList>
    </citation>
    <scope>NUCLEOTIDE SEQUENCE</scope>
    <source>
        <strain evidence="5">JCM 10664</strain>
    </source>
</reference>
<dbReference type="SUPFAM" id="SSF53697">
    <property type="entry name" value="SIS domain"/>
    <property type="match status" value="1"/>
</dbReference>
<dbReference type="InterPro" id="IPR005486">
    <property type="entry name" value="Glucokinase_regulatory_CS"/>
</dbReference>
<dbReference type="Gene3D" id="1.10.8.1080">
    <property type="match status" value="1"/>
</dbReference>
<dbReference type="NCBIfam" id="NF003915">
    <property type="entry name" value="PRK05441.1"/>
    <property type="match status" value="1"/>
</dbReference>
<proteinExistence type="inferred from homology"/>
<reference evidence="6 7" key="2">
    <citation type="journal article" date="2014" name="Int. J. Syst. Evol. Microbiol.">
        <title>Complete genome sequence of Corynebacterium casei LMG S-19264T (=DSM 44701T), isolated from a smear-ripened cheese.</title>
        <authorList>
            <consortium name="US DOE Joint Genome Institute (JGI-PGF)"/>
            <person name="Walter F."/>
            <person name="Albersmeier A."/>
            <person name="Kalinowski J."/>
            <person name="Ruckert C."/>
        </authorList>
    </citation>
    <scope>NUCLEOTIDE SEQUENCE [LARGE SCALE GENOMIC DNA]</scope>
    <source>
        <strain evidence="6 7">CGMCC 4.7206</strain>
    </source>
</reference>
<dbReference type="PANTHER" id="PTHR10088">
    <property type="entry name" value="GLUCOKINASE REGULATORY PROTEIN"/>
    <property type="match status" value="1"/>
</dbReference>
<dbReference type="InterPro" id="IPR040190">
    <property type="entry name" value="MURQ/GCKR"/>
</dbReference>
<dbReference type="GO" id="GO:0016803">
    <property type="term" value="F:ether hydrolase activity"/>
    <property type="evidence" value="ECO:0007669"/>
    <property type="project" value="TreeGrafter"/>
</dbReference>
<evidence type="ECO:0000259" key="4">
    <source>
        <dbReference type="PROSITE" id="PS51464"/>
    </source>
</evidence>
<comment type="catalytic activity">
    <reaction evidence="3">
        <text>N-acetyl-D-muramate 6-phosphate + H2O = N-acetyl-D-glucosamine 6-phosphate + (R)-lactate</text>
        <dbReference type="Rhea" id="RHEA:26410"/>
        <dbReference type="ChEBI" id="CHEBI:15377"/>
        <dbReference type="ChEBI" id="CHEBI:16004"/>
        <dbReference type="ChEBI" id="CHEBI:57513"/>
        <dbReference type="ChEBI" id="CHEBI:58722"/>
        <dbReference type="EC" id="4.2.1.126"/>
    </reaction>
</comment>
<dbReference type="Proteomes" id="UP000597989">
    <property type="component" value="Unassembled WGS sequence"/>
</dbReference>
<comment type="pathway">
    <text evidence="3">Amino-sugar metabolism; N-acetylmuramate degradation.</text>
</comment>
<evidence type="ECO:0000313" key="5">
    <source>
        <dbReference type="EMBL" id="GAA0510211.1"/>
    </source>
</evidence>
<sequence length="303" mass="31458">MGRDRAVRVDAPTERNNPRTRNIDLLPTLDILRVLNAEDQTVPVAVGRVLPELARAVDTAVSALRSGGRVHYVGAGTSGRLAVLDAAELIPTFNVPPDWVVAHQAGGPGAFLRAVENAEDDAESGAAAIREQATGADFVLGLAASGRTPYVLAALEEAQRIGARTALVTSNPDVGAVPADVVIAVDTGPEPISGSTRMKAGTAQKLVLTSFSTAVMIRMGRTYSNLMVSMLATNAKLRGRTISILQEATNAPEDVCSAALNAADGDLKTALVHLLTGVDVERAAAALAVTDGHVRDALRALAH</sequence>
<feature type="domain" description="SIS" evidence="4">
    <location>
        <begin position="60"/>
        <end position="221"/>
    </location>
</feature>
<reference evidence="6" key="4">
    <citation type="submission" date="2020-09" db="EMBL/GenBank/DDBJ databases">
        <authorList>
            <person name="Sun Q."/>
            <person name="Zhou Y."/>
        </authorList>
    </citation>
    <scope>NUCLEOTIDE SEQUENCE</scope>
    <source>
        <strain evidence="6">CGMCC 4.7206</strain>
    </source>
</reference>
<dbReference type="PROSITE" id="PS51464">
    <property type="entry name" value="SIS"/>
    <property type="match status" value="1"/>
</dbReference>
<dbReference type="EMBL" id="BMMT01000001">
    <property type="protein sequence ID" value="GGI67239.1"/>
    <property type="molecule type" value="Genomic_DNA"/>
</dbReference>
<dbReference type="EC" id="4.2.1.126" evidence="3"/>
<keyword evidence="8" id="KW-1185">Reference proteome</keyword>
<reference evidence="8" key="3">
    <citation type="journal article" date="2019" name="Int. J. Syst. Evol. Microbiol.">
        <title>The Global Catalogue of Microorganisms (GCM) 10K type strain sequencing project: providing services to taxonomists for standard genome sequencing and annotation.</title>
        <authorList>
            <consortium name="The Broad Institute Genomics Platform"/>
            <consortium name="The Broad Institute Genome Sequencing Center for Infectious Disease"/>
            <person name="Wu L."/>
            <person name="Ma J."/>
        </authorList>
    </citation>
    <scope>NUCLEOTIDE SEQUENCE [LARGE SCALE GENOMIC DNA]</scope>
    <source>
        <strain evidence="8">JCM 10664</strain>
    </source>
</reference>
<organism evidence="6 7">
    <name type="scientific">Saccharopolyspora thermophila</name>
    <dbReference type="NCBI Taxonomy" id="89367"/>
    <lineage>
        <taxon>Bacteria</taxon>
        <taxon>Bacillati</taxon>
        <taxon>Actinomycetota</taxon>
        <taxon>Actinomycetes</taxon>
        <taxon>Pseudonocardiales</taxon>
        <taxon>Pseudonocardiaceae</taxon>
        <taxon>Saccharopolyspora</taxon>
    </lineage>
</organism>
<dbReference type="AlphaFoldDB" id="A0A917JH67"/>
<reference evidence="5" key="5">
    <citation type="submission" date="2023-12" db="EMBL/GenBank/DDBJ databases">
        <authorList>
            <person name="Sun Q."/>
            <person name="Inoue M."/>
        </authorList>
    </citation>
    <scope>NUCLEOTIDE SEQUENCE</scope>
    <source>
        <strain evidence="5">JCM 10664</strain>
    </source>
</reference>
<dbReference type="RefSeq" id="WP_188984074.1">
    <property type="nucleotide sequence ID" value="NZ_BAAAHC010000005.1"/>
</dbReference>
<gene>
    <name evidence="3 6" type="primary">murQ</name>
    <name evidence="5" type="ORF">GCM10009545_10280</name>
    <name evidence="6" type="ORF">GCM10011581_00030</name>
</gene>